<dbReference type="Proteomes" id="UP000790787">
    <property type="component" value="Chromosome 17"/>
</dbReference>
<dbReference type="RefSeq" id="XP_075091647.1">
    <property type="nucleotide sequence ID" value="XM_075235546.1"/>
</dbReference>
<evidence type="ECO:0000313" key="2">
    <source>
        <dbReference type="RefSeq" id="XP_075091647.1"/>
    </source>
</evidence>
<accession>A0AC58T346</accession>
<organism evidence="1 2">
    <name type="scientific">Nicotiana tabacum</name>
    <name type="common">Common tobacco</name>
    <dbReference type="NCBI Taxonomy" id="4097"/>
    <lineage>
        <taxon>Eukaryota</taxon>
        <taxon>Viridiplantae</taxon>
        <taxon>Streptophyta</taxon>
        <taxon>Embryophyta</taxon>
        <taxon>Tracheophyta</taxon>
        <taxon>Spermatophyta</taxon>
        <taxon>Magnoliopsida</taxon>
        <taxon>eudicotyledons</taxon>
        <taxon>Gunneridae</taxon>
        <taxon>Pentapetalae</taxon>
        <taxon>asterids</taxon>
        <taxon>lamiids</taxon>
        <taxon>Solanales</taxon>
        <taxon>Solanaceae</taxon>
        <taxon>Nicotianoideae</taxon>
        <taxon>Nicotianeae</taxon>
        <taxon>Nicotiana</taxon>
    </lineage>
</organism>
<sequence length="126" mass="14704">MSPYQLVFGKACYLPVELEYKVMWALKKLNLDWDGAAKLRVAHLNKLDKFKYHAYEILSLLRMFPGKLKSKWSGPFEIIGVTPFGALDLKKKNNEIFRVNGHRVKHYLGKLEKATWWQSFTSLEDA</sequence>
<reference evidence="2" key="2">
    <citation type="submission" date="2025-08" db="UniProtKB">
        <authorList>
            <consortium name="RefSeq"/>
        </authorList>
    </citation>
    <scope>IDENTIFICATION</scope>
    <source>
        <tissue evidence="2">Leaf</tissue>
    </source>
</reference>
<protein>
    <submittedName>
        <fullName evidence="2">Uncharacterized protein LOC142171839</fullName>
    </submittedName>
</protein>
<name>A0AC58T346_TOBAC</name>
<proteinExistence type="predicted"/>
<evidence type="ECO:0000313" key="1">
    <source>
        <dbReference type="Proteomes" id="UP000790787"/>
    </source>
</evidence>
<gene>
    <name evidence="2" type="primary">LOC142171839</name>
</gene>
<keyword evidence="1" id="KW-1185">Reference proteome</keyword>
<reference evidence="1" key="1">
    <citation type="journal article" date="2014" name="Nat. Commun.">
        <title>The tobacco genome sequence and its comparison with those of tomato and potato.</title>
        <authorList>
            <person name="Sierro N."/>
            <person name="Battey J.N."/>
            <person name="Ouadi S."/>
            <person name="Bakaher N."/>
            <person name="Bovet L."/>
            <person name="Willig A."/>
            <person name="Goepfert S."/>
            <person name="Peitsch M.C."/>
            <person name="Ivanov N.V."/>
        </authorList>
    </citation>
    <scope>NUCLEOTIDE SEQUENCE [LARGE SCALE GENOMIC DNA]</scope>
</reference>